<reference evidence="2 3" key="1">
    <citation type="submission" date="2018-05" db="EMBL/GenBank/DDBJ databases">
        <title>Complete Genome Sequence of Methylobacterium sp. 17Sr1-43.</title>
        <authorList>
            <person name="Srinivasan S."/>
        </authorList>
    </citation>
    <scope>NUCLEOTIDE SEQUENCE [LARGE SCALE GENOMIC DNA]</scope>
    <source>
        <strain evidence="2 3">17Sr1-43</strain>
    </source>
</reference>
<feature type="chain" id="PRO_5016058530" evidence="1">
    <location>
        <begin position="18"/>
        <end position="96"/>
    </location>
</feature>
<proteinExistence type="predicted"/>
<dbReference type="AlphaFoldDB" id="A0A2U8VMT4"/>
<evidence type="ECO:0000313" key="3">
    <source>
        <dbReference type="Proteomes" id="UP000246058"/>
    </source>
</evidence>
<dbReference type="KEGG" id="meti:DK427_03515"/>
<evidence type="ECO:0000313" key="2">
    <source>
        <dbReference type="EMBL" id="AWN34923.1"/>
    </source>
</evidence>
<protein>
    <submittedName>
        <fullName evidence="2">Uncharacterized protein</fullName>
    </submittedName>
</protein>
<evidence type="ECO:0000256" key="1">
    <source>
        <dbReference type="SAM" id="SignalP"/>
    </source>
</evidence>
<keyword evidence="3" id="KW-1185">Reference proteome</keyword>
<keyword evidence="1" id="KW-0732">Signal</keyword>
<dbReference type="RefSeq" id="WP_109950055.1">
    <property type="nucleotide sequence ID" value="NZ_CP029551.1"/>
</dbReference>
<feature type="signal peptide" evidence="1">
    <location>
        <begin position="1"/>
        <end position="17"/>
    </location>
</feature>
<name>A0A2U8VMT4_9HYPH</name>
<accession>A0A2U8VMT4</accession>
<dbReference type="EMBL" id="CP029551">
    <property type="protein sequence ID" value="AWN34923.1"/>
    <property type="molecule type" value="Genomic_DNA"/>
</dbReference>
<organism evidence="2 3">
    <name type="scientific">Methylobacterium radiodurans</name>
    <dbReference type="NCBI Taxonomy" id="2202828"/>
    <lineage>
        <taxon>Bacteria</taxon>
        <taxon>Pseudomonadati</taxon>
        <taxon>Pseudomonadota</taxon>
        <taxon>Alphaproteobacteria</taxon>
        <taxon>Hyphomicrobiales</taxon>
        <taxon>Methylobacteriaceae</taxon>
        <taxon>Methylobacterium</taxon>
    </lineage>
</organism>
<dbReference type="OrthoDB" id="7870801at2"/>
<sequence length="96" mass="10217">MRRLALGLLLATSPAAAQPRPDVTAMTCAEAGALVARAGAVVVTTGPATYTRVVRDVSFCVIEKSTEPDFERTRDVPNCFVGYRCVDPFSEGRDGP</sequence>
<gene>
    <name evidence="2" type="ORF">DK427_03515</name>
</gene>
<dbReference type="Proteomes" id="UP000246058">
    <property type="component" value="Chromosome"/>
</dbReference>